<name>A0A1V3U2E8_ELIME</name>
<evidence type="ECO:0000313" key="2">
    <source>
        <dbReference type="Proteomes" id="UP000188947"/>
    </source>
</evidence>
<dbReference type="AlphaFoldDB" id="A0A1V3U2E8"/>
<dbReference type="OrthoDB" id="697275at2"/>
<evidence type="ECO:0000313" key="1">
    <source>
        <dbReference type="EMBL" id="OOH96830.1"/>
    </source>
</evidence>
<dbReference type="Pfam" id="PF14903">
    <property type="entry name" value="WG_beta_rep"/>
    <property type="match status" value="1"/>
</dbReference>
<accession>A0A1V3U2E8</accession>
<protein>
    <recommendedName>
        <fullName evidence="3">WG repeat-containing protein</fullName>
    </recommendedName>
</protein>
<dbReference type="eggNOG" id="ENOG503338Z">
    <property type="taxonomic scope" value="Bacteria"/>
</dbReference>
<dbReference type="InterPro" id="IPR032774">
    <property type="entry name" value="WG_beta_rep"/>
</dbReference>
<comment type="caution">
    <text evidence="1">The sequence shown here is derived from an EMBL/GenBank/DDBJ whole genome shotgun (WGS) entry which is preliminary data.</text>
</comment>
<evidence type="ECO:0008006" key="3">
    <source>
        <dbReference type="Google" id="ProtNLM"/>
    </source>
</evidence>
<gene>
    <name evidence="1" type="ORF">BMF97_06085</name>
</gene>
<reference evidence="1 2" key="1">
    <citation type="submission" date="2016-11" db="EMBL/GenBank/DDBJ databases">
        <title>Genome sequence and comparative genomic analysis of clinical strain Elizabethkingia meningoseptica 61421 PRCM.</title>
        <authorList>
            <person name="Wang M."/>
            <person name="Hu S."/>
            <person name="Cao L."/>
            <person name="Jiang T."/>
            <person name="Zhou Y."/>
            <person name="Ming D."/>
        </authorList>
    </citation>
    <scope>NUCLEOTIDE SEQUENCE [LARGE SCALE GENOMIC DNA]</scope>
    <source>
        <strain evidence="1 2">61421 PRCM</strain>
    </source>
</reference>
<sequence length="219" mass="25174">MNISFPTVLLLSSLCFGQTKNECLKLFSDSASGYDLYGYKTKNEIKIPAKFLSTYSDRLCKMAIVLDPKKGWIGIDKNERFILRPFIYDNGPDYVEEGLFRFTENEKMGFANLNGDKVIPAKFDFVTPFKGGLSEYSIGGERIYENGKTERQNEQEHISLTDVHWIWGGNITEQGYMNKQGQKFKEVSPLKNNARMAITIDHKKVLLNKKGQIIKRYEK</sequence>
<proteinExistence type="predicted"/>
<keyword evidence="2" id="KW-1185">Reference proteome</keyword>
<organism evidence="1 2">
    <name type="scientific">Elizabethkingia meningoseptica</name>
    <name type="common">Chryseobacterium meningosepticum</name>
    <dbReference type="NCBI Taxonomy" id="238"/>
    <lineage>
        <taxon>Bacteria</taxon>
        <taxon>Pseudomonadati</taxon>
        <taxon>Bacteroidota</taxon>
        <taxon>Flavobacteriia</taxon>
        <taxon>Flavobacteriales</taxon>
        <taxon>Weeksellaceae</taxon>
        <taxon>Elizabethkingia</taxon>
    </lineage>
</organism>
<dbReference type="STRING" id="238.BBD35_16025"/>
<dbReference type="Proteomes" id="UP000188947">
    <property type="component" value="Unassembled WGS sequence"/>
</dbReference>
<dbReference type="RefSeq" id="WP_069214580.1">
    <property type="nucleotide sequence ID" value="NZ_CP016378.1"/>
</dbReference>
<dbReference type="EMBL" id="MPOG01000007">
    <property type="protein sequence ID" value="OOH96830.1"/>
    <property type="molecule type" value="Genomic_DNA"/>
</dbReference>